<comment type="caution">
    <text evidence="1">The sequence shown here is derived from an EMBL/GenBank/DDBJ whole genome shotgun (WGS) entry which is preliminary data.</text>
</comment>
<evidence type="ECO:0000313" key="2">
    <source>
        <dbReference type="Proteomes" id="UP001595935"/>
    </source>
</evidence>
<evidence type="ECO:0000313" key="1">
    <source>
        <dbReference type="EMBL" id="MFC4749359.1"/>
    </source>
</evidence>
<dbReference type="EMBL" id="JBHSGV010000007">
    <property type="protein sequence ID" value="MFC4749359.1"/>
    <property type="molecule type" value="Genomic_DNA"/>
</dbReference>
<dbReference type="RefSeq" id="WP_213259402.1">
    <property type="nucleotide sequence ID" value="NZ_JAGYWA010000007.1"/>
</dbReference>
<dbReference type="InterPro" id="IPR035897">
    <property type="entry name" value="Toll_tir_struct_dom_sf"/>
</dbReference>
<dbReference type="SUPFAM" id="SSF52200">
    <property type="entry name" value="Toll/Interleukin receptor TIR domain"/>
    <property type="match status" value="1"/>
</dbReference>
<name>A0ABV9PGG9_9FLAO</name>
<sequence length="406" mass="48195">MNITLNYPRAEFSKELEQYILEGNTLEDRHTNKDITLVKLKSLKRDFNFWNKEVINFLKVRFNSVLPNEYLNDFIDVDRFDLEPLAEVLKESDENILHFKLKNFKESCQKKIDVLILLQRNLKFIENTFPEYEDAKTNKIMNKIFISHSSLDSKYVEKIIDLLETIGVPSNKIFCSSFEGYGIKLGKDFLEQLRNELSENVLVIFILSNNFYSSVISLCEMGATWIKTNDHIPMLIPPFDYSDMKGVIPTSHGMKIDEKEGYNSFKELIEKYLNIFPINTSIWERKRDNHLKEIKHLITSSNVSSDTFSETKSFISEDDDYYANSNIIIKKNSEIEWPTDFEMQLYYIEKQKTAVENLKLHNPMDIDKKHFELIRNKARIEWKEDYEMQLDFEQRQIESLRRLNQM</sequence>
<keyword evidence="2" id="KW-1185">Reference proteome</keyword>
<gene>
    <name evidence="1" type="ORF">ACFO5S_18050</name>
</gene>
<reference evidence="2" key="1">
    <citation type="journal article" date="2019" name="Int. J. Syst. Evol. Microbiol.">
        <title>The Global Catalogue of Microorganisms (GCM) 10K type strain sequencing project: providing services to taxonomists for standard genome sequencing and annotation.</title>
        <authorList>
            <consortium name="The Broad Institute Genomics Platform"/>
            <consortium name="The Broad Institute Genome Sequencing Center for Infectious Disease"/>
            <person name="Wu L."/>
            <person name="Ma J."/>
        </authorList>
    </citation>
    <scope>NUCLEOTIDE SEQUENCE [LARGE SCALE GENOMIC DNA]</scope>
    <source>
        <strain evidence="2">WYCCWR 13023</strain>
    </source>
</reference>
<organism evidence="1 2">
    <name type="scientific">Flavobacterium branchiicola</name>
    <dbReference type="NCBI Taxonomy" id="1114875"/>
    <lineage>
        <taxon>Bacteria</taxon>
        <taxon>Pseudomonadati</taxon>
        <taxon>Bacteroidota</taxon>
        <taxon>Flavobacteriia</taxon>
        <taxon>Flavobacteriales</taxon>
        <taxon>Flavobacteriaceae</taxon>
        <taxon>Flavobacterium</taxon>
    </lineage>
</organism>
<protein>
    <submittedName>
        <fullName evidence="1">Toll/interleukin-1 receptor domain-containing protein</fullName>
    </submittedName>
</protein>
<proteinExistence type="predicted"/>
<dbReference type="Gene3D" id="3.40.50.10140">
    <property type="entry name" value="Toll/interleukin-1 receptor homology (TIR) domain"/>
    <property type="match status" value="1"/>
</dbReference>
<dbReference type="Proteomes" id="UP001595935">
    <property type="component" value="Unassembled WGS sequence"/>
</dbReference>
<keyword evidence="1" id="KW-0675">Receptor</keyword>
<accession>A0ABV9PGG9</accession>